<dbReference type="Pfam" id="PF22669">
    <property type="entry name" value="Exo_endo_phos2"/>
    <property type="match status" value="1"/>
</dbReference>
<dbReference type="Gene3D" id="2.60.40.10">
    <property type="entry name" value="Immunoglobulins"/>
    <property type="match status" value="1"/>
</dbReference>
<dbReference type="EC" id="3.1.3.36" evidence="2"/>
<evidence type="ECO:0000313" key="2">
    <source>
        <dbReference type="EMBL" id="MES1920861.1"/>
    </source>
</evidence>
<reference evidence="2 3" key="1">
    <citation type="journal article" date="2024" name="BMC Biol.">
        <title>Comparative genomics of Ascetosporea gives new insight into the evolutionary basis for animal parasitism in Rhizaria.</title>
        <authorList>
            <person name="Hiltunen Thoren M."/>
            <person name="Onut-Brannstrom I."/>
            <person name="Alfjorden A."/>
            <person name="Peckova H."/>
            <person name="Swords F."/>
            <person name="Hooper C."/>
            <person name="Holzer A.S."/>
            <person name="Bass D."/>
            <person name="Burki F."/>
        </authorList>
    </citation>
    <scope>NUCLEOTIDE SEQUENCE [LARGE SCALE GENOMIC DNA]</scope>
    <source>
        <strain evidence="2">20-A016</strain>
    </source>
</reference>
<protein>
    <submittedName>
        <fullName evidence="2">Inositol-1,4,5-trisphosphate 5-phosphatase 1</fullName>
        <ecNumber evidence="2">3.1.3.36</ecNumber>
    </submittedName>
</protein>
<dbReference type="InterPro" id="IPR036691">
    <property type="entry name" value="Endo/exonu/phosph_ase_sf"/>
</dbReference>
<dbReference type="InterPro" id="IPR000300">
    <property type="entry name" value="IPPc"/>
</dbReference>
<organism evidence="2 3">
    <name type="scientific">Bonamia ostreae</name>
    <dbReference type="NCBI Taxonomy" id="126728"/>
    <lineage>
        <taxon>Eukaryota</taxon>
        <taxon>Sar</taxon>
        <taxon>Rhizaria</taxon>
        <taxon>Endomyxa</taxon>
        <taxon>Ascetosporea</taxon>
        <taxon>Haplosporida</taxon>
        <taxon>Bonamia</taxon>
    </lineage>
</organism>
<dbReference type="PANTHER" id="PTHR11200">
    <property type="entry name" value="INOSITOL 5-PHOSPHATASE"/>
    <property type="match status" value="1"/>
</dbReference>
<evidence type="ECO:0000313" key="3">
    <source>
        <dbReference type="Proteomes" id="UP001439008"/>
    </source>
</evidence>
<dbReference type="Gene3D" id="3.60.10.10">
    <property type="entry name" value="Endonuclease/exonuclease/phosphatase"/>
    <property type="match status" value="1"/>
</dbReference>
<accession>A0ABV2AMF7</accession>
<dbReference type="InterPro" id="IPR013783">
    <property type="entry name" value="Ig-like_fold"/>
</dbReference>
<name>A0ABV2AMF7_9EUKA</name>
<feature type="domain" description="Inositol polyphosphate-related phosphatase" evidence="1">
    <location>
        <begin position="81"/>
        <end position="401"/>
    </location>
</feature>
<dbReference type="SUPFAM" id="SSF56219">
    <property type="entry name" value="DNase I-like"/>
    <property type="match status" value="1"/>
</dbReference>
<dbReference type="Proteomes" id="UP001439008">
    <property type="component" value="Unassembled WGS sequence"/>
</dbReference>
<dbReference type="InterPro" id="IPR046985">
    <property type="entry name" value="IP5"/>
</dbReference>
<proteinExistence type="predicted"/>
<sequence length="556" mass="61939">MDISEPLIETDTDTPTFFRNREMVRLLLSEHSALATELYENEQVIAAENDPFGLPPPSTENPPDNLAALFACELEQTTVPKTLKIKVVTFNASGKGPPKELRAVFDTGDADLFAVGLQELVEMRAGSIAASLWSGWEPLLRVWREAIKQSLRKSGLEFVLMADKNMMGLALLVFARKEVARQISGVEVKTVALGVMRTLGNKGSVAVRLNLMDASICFVTSHFASGKTNVDDRNSDFHLSVEKLDFKLNKWDYRIGGALLNSDTVIWFGDLNYRLQLKNESELGYVFSLIDRGELNELAQNDQVLFSPPFQLNNERSRNSVFAEFTEGEIAFAPTYKFVPGTLANYDKSEDGKQRMPAWCDRVLFKSNRLSLLEYDSVSAVRVSDHKPVCALFAARFRSFEPAALADFAARIGAKIGALKKVLRPKLSVFPTALEFAKMYFGVSVSRAIRVRNEGKSVLKVAVEVKCAPGGSAWAAALDRKLCVPLCRSKEARVEFKIDSKVVSRLRVEKSNPVLRAQIRLKIERGEDVVVQVKAVYMRSSFGCPLDFLCRVLQCL</sequence>
<dbReference type="EMBL" id="JBDODL010000914">
    <property type="protein sequence ID" value="MES1920861.1"/>
    <property type="molecule type" value="Genomic_DNA"/>
</dbReference>
<dbReference type="PANTHER" id="PTHR11200:SF300">
    <property type="entry name" value="TYPE II INOSITOL 1,4,5-TRISPHOSPHATE 5-PHOSPHATASE"/>
    <property type="match status" value="1"/>
</dbReference>
<keyword evidence="3" id="KW-1185">Reference proteome</keyword>
<evidence type="ECO:0000259" key="1">
    <source>
        <dbReference type="SMART" id="SM00128"/>
    </source>
</evidence>
<comment type="caution">
    <text evidence="2">The sequence shown here is derived from an EMBL/GenBank/DDBJ whole genome shotgun (WGS) entry which is preliminary data.</text>
</comment>
<gene>
    <name evidence="2" type="primary">syj1</name>
    <name evidence="2" type="ORF">MHBO_002483</name>
</gene>
<dbReference type="GO" id="GO:0004439">
    <property type="term" value="F:phosphatidylinositol-4,5-bisphosphate 5-phosphatase activity"/>
    <property type="evidence" value="ECO:0007669"/>
    <property type="project" value="UniProtKB-EC"/>
</dbReference>
<dbReference type="SMART" id="SM00128">
    <property type="entry name" value="IPPc"/>
    <property type="match status" value="1"/>
</dbReference>
<keyword evidence="2" id="KW-0378">Hydrolase</keyword>